<reference evidence="3" key="1">
    <citation type="submission" date="2018-05" db="EMBL/GenBank/DDBJ databases">
        <authorList>
            <person name="Lanie J.A."/>
            <person name="Ng W.-L."/>
            <person name="Kazmierczak K.M."/>
            <person name="Andrzejewski T.M."/>
            <person name="Davidsen T.M."/>
            <person name="Wayne K.J."/>
            <person name="Tettelin H."/>
            <person name="Glass J.I."/>
            <person name="Rusch D."/>
            <person name="Podicherti R."/>
            <person name="Tsui H.-C.T."/>
            <person name="Winkler M.E."/>
        </authorList>
    </citation>
    <scope>NUCLEOTIDE SEQUENCE</scope>
</reference>
<name>A0A381SPH6_9ZZZZ</name>
<evidence type="ECO:0000259" key="2">
    <source>
        <dbReference type="PROSITE" id="PS51841"/>
    </source>
</evidence>
<feature type="domain" description="LTD" evidence="2">
    <location>
        <begin position="1300"/>
        <end position="1422"/>
    </location>
</feature>
<dbReference type="Pfam" id="PF00932">
    <property type="entry name" value="LTD"/>
    <property type="match status" value="2"/>
</dbReference>
<evidence type="ECO:0000256" key="1">
    <source>
        <dbReference type="SAM" id="MobiDB-lite"/>
    </source>
</evidence>
<evidence type="ECO:0000313" key="3">
    <source>
        <dbReference type="EMBL" id="SVA05369.1"/>
    </source>
</evidence>
<dbReference type="NCBIfam" id="TIGR04183">
    <property type="entry name" value="Por_Secre_tail"/>
    <property type="match status" value="1"/>
</dbReference>
<dbReference type="InterPro" id="IPR012334">
    <property type="entry name" value="Pectin_lyas_fold"/>
</dbReference>
<dbReference type="EMBL" id="UINC01003331">
    <property type="protein sequence ID" value="SVA05369.1"/>
    <property type="molecule type" value="Genomic_DNA"/>
</dbReference>
<feature type="domain" description="LTD" evidence="2">
    <location>
        <begin position="28"/>
        <end position="163"/>
    </location>
</feature>
<dbReference type="InterPro" id="IPR006626">
    <property type="entry name" value="PbH1"/>
</dbReference>
<dbReference type="SUPFAM" id="SSF51126">
    <property type="entry name" value="Pectin lyase-like"/>
    <property type="match status" value="1"/>
</dbReference>
<dbReference type="InterPro" id="IPR011050">
    <property type="entry name" value="Pectin_lyase_fold/virulence"/>
</dbReference>
<protein>
    <recommendedName>
        <fullName evidence="2">LTD domain-containing protein</fullName>
    </recommendedName>
</protein>
<accession>A0A381SPH6</accession>
<organism evidence="3">
    <name type="scientific">marine metagenome</name>
    <dbReference type="NCBI Taxonomy" id="408172"/>
    <lineage>
        <taxon>unclassified sequences</taxon>
        <taxon>metagenomes</taxon>
        <taxon>ecological metagenomes</taxon>
    </lineage>
</organism>
<dbReference type="InterPro" id="IPR036415">
    <property type="entry name" value="Lamin_tail_dom_sf"/>
</dbReference>
<dbReference type="Gene3D" id="2.60.120.260">
    <property type="entry name" value="Galactose-binding domain-like"/>
    <property type="match status" value="1"/>
</dbReference>
<dbReference type="Pfam" id="PF13290">
    <property type="entry name" value="CHB_HEX_C_1"/>
    <property type="match status" value="1"/>
</dbReference>
<dbReference type="SMART" id="SM00710">
    <property type="entry name" value="PbH1"/>
    <property type="match status" value="6"/>
</dbReference>
<dbReference type="Pfam" id="PF13229">
    <property type="entry name" value="Beta_helix"/>
    <property type="match status" value="1"/>
</dbReference>
<sequence>MGIGSLSRLKSRVMKFETILILILFFPGPGYGQDIVINEFLASNITIYPEMYDFDDYGDWIELYNPGNAPYSLNGFFLTDDLDDPLKWKIPDDTSIEPEGYLIIWADSYDEGPGQVYQRPYWPWDDFTTRHYHTNFKLNSDGEHIGLTRADQMENLVLIEQGSIWRYLDDGSDQGTSWTEPEFDDDSWSMGYAELGYGDDDEETVIDYGPDEDQKYITTFFRHTFGLNDPDDIQTLTIRLKRDDGAIIYLNGNEILRSNMPPEAVSFDTYASTAVSGDDEDTFFEWMLSSSNIMNGENVIAVEVHQISGSSSDISFDLEIIGTSYSDTEIVDSMIFEDQISDVSFGRNMEDNGWYYFGEPTPGTSNNTISTDLTATAGPVTLSLESGFYSGIQIIVLSAGTGSAQIYYTLDGSRPGTGTNVYSGPITIQNTSVLKARSMEYDMLPGEIVTATYFIDEQSFLPTVSLVAEPETLWDADIGIYENEYKQREIPVRIEYFTPDTEHGFSVNAGARLGGLNIWTKPQKPFTIYLRDRFGDDHIHYQLFENKQITDFSRIVFRNGGDDWEETLIRDPMTESLVSSMMDCGYMAYTPSALFLNGEYWGIHNIREKFNTHYFFENFNADPDNIDHLEYTSTDYGTQMMVIEGDIDHYNSMIDHILNNDLDQPAVYDQLKELMNIDSFIDHLVTILYSANTSWGHNREWWRPRTDTGKWQWLIVDIDRGFNLVNSYTNLLDDIMEEYELFQYLLDSQLFQNRFIQRAAAHFNNTFHTERVEAIVDSLSSMISLEMPRHIDRWGDEGGVSSMDTWENRLDEIKQFSQIRNDIMHDQFTSELNLDGTVQVTLIIEPPEAGRVSINDVPVIHLGEGGSYFKNRPISLLAQPNPGYQFLEWEGISDSIRMDHNCIGDTTFTAVFQLSDELILPDMITENTLLTNDQPYIVLQDLTIASGAVLTINEGVEVRMTDGGNIIIEGQLIINGTEENPVLMVPNTSAGSSRWGALCFNNDTDTSTISHLTINGASTGVNPIIHHGAISSINSHIVLDHIEIDNVEFPIYVEDGSMTINNSTLTSEHTCDYINVRSGDTVIENCVFYGRGAPDTDAIDLDNVSGAIIRNNRIYDFTGSNSDGIDIGEHSNDVIISSNLIFHSGDKGISIGQGSTVTVDRNLIVGCSSGIAVKDNSTAFIINNTLFYNDTTISCYEKNEGQGGGTADVVNTIFSSNLSTSVYYDETSVVDVRYSLSDSELIEGEGNLFSDPVFIDPSIYDLQLDPSSPCTDAGDPGSQPDPDGTPADIGAYYTYDPNDYPFDIPDQLIGQLKINEFLASNDAVNTDEAGEFDDWIELYNLSNQPIDLSGLYLTDDLDDLTQWQLPIDNISIASGGYLLIWCDDNISQGDLHTNFKINSTGETLALVKNDGITIIDSISFGSQTIDLSYGRIPDGGEEWTTMLPTPGNTNQALSILSDLVFPDRYRLYQNYPNPFNSRTSIRYDLPESGHVRIRVYDILGNEITTLVNSEAVIGEYIIHWAPRHQGSGVFFVRIESTGFDKTRKMILLK</sequence>
<dbReference type="PROSITE" id="PS51841">
    <property type="entry name" value="LTD"/>
    <property type="match status" value="2"/>
</dbReference>
<dbReference type="Pfam" id="PF08757">
    <property type="entry name" value="CotH"/>
    <property type="match status" value="1"/>
</dbReference>
<dbReference type="Gene3D" id="2.160.20.10">
    <property type="entry name" value="Single-stranded right-handed beta-helix, Pectin lyase-like"/>
    <property type="match status" value="1"/>
</dbReference>
<dbReference type="Gene3D" id="2.60.40.1260">
    <property type="entry name" value="Lamin Tail domain"/>
    <property type="match status" value="2"/>
</dbReference>
<gene>
    <name evidence="3" type="ORF">METZ01_LOCUS58223</name>
</gene>
<proteinExistence type="predicted"/>
<dbReference type="SUPFAM" id="SSF74853">
    <property type="entry name" value="Lamin A/C globular tail domain"/>
    <property type="match status" value="2"/>
</dbReference>
<dbReference type="InterPro" id="IPR039448">
    <property type="entry name" value="Beta_helix"/>
</dbReference>
<dbReference type="InterPro" id="IPR059177">
    <property type="entry name" value="GH29D-like_dom"/>
</dbReference>
<dbReference type="InterPro" id="IPR001322">
    <property type="entry name" value="Lamin_tail_dom"/>
</dbReference>
<dbReference type="InterPro" id="IPR026444">
    <property type="entry name" value="Secre_tail"/>
</dbReference>
<feature type="region of interest" description="Disordered" evidence="1">
    <location>
        <begin position="1265"/>
        <end position="1290"/>
    </location>
</feature>
<dbReference type="InterPro" id="IPR014867">
    <property type="entry name" value="Spore_coat_CotH_CotH2/3/7"/>
</dbReference>